<feature type="region of interest" description="Disordered" evidence="1">
    <location>
        <begin position="471"/>
        <end position="500"/>
    </location>
</feature>
<dbReference type="Gene3D" id="3.30.200.20">
    <property type="entry name" value="Phosphorylase Kinase, domain 1"/>
    <property type="match status" value="1"/>
</dbReference>
<evidence type="ECO:0000256" key="2">
    <source>
        <dbReference type="SAM" id="Phobius"/>
    </source>
</evidence>
<dbReference type="AlphaFoldDB" id="A0A2R5G8I8"/>
<keyword evidence="2" id="KW-1133">Transmembrane helix</keyword>
<dbReference type="SMART" id="SM00220">
    <property type="entry name" value="S_TKc"/>
    <property type="match status" value="1"/>
</dbReference>
<dbReference type="InParanoid" id="A0A2R5G8I8"/>
<dbReference type="EMBL" id="BEYU01000008">
    <property type="protein sequence ID" value="GBG24793.1"/>
    <property type="molecule type" value="Genomic_DNA"/>
</dbReference>
<organism evidence="5 6">
    <name type="scientific">Hondaea fermentalgiana</name>
    <dbReference type="NCBI Taxonomy" id="2315210"/>
    <lineage>
        <taxon>Eukaryota</taxon>
        <taxon>Sar</taxon>
        <taxon>Stramenopiles</taxon>
        <taxon>Bigyra</taxon>
        <taxon>Labyrinthulomycetes</taxon>
        <taxon>Thraustochytrida</taxon>
        <taxon>Thraustochytriidae</taxon>
        <taxon>Hondaea</taxon>
    </lineage>
</organism>
<feature type="region of interest" description="Disordered" evidence="1">
    <location>
        <begin position="424"/>
        <end position="453"/>
    </location>
</feature>
<dbReference type="PROSITE" id="PS50011">
    <property type="entry name" value="PROTEIN_KINASE_DOM"/>
    <property type="match status" value="1"/>
</dbReference>
<comment type="caution">
    <text evidence="5">The sequence shown here is derived from an EMBL/GenBank/DDBJ whole genome shotgun (WGS) entry which is preliminary data.</text>
</comment>
<dbReference type="SUPFAM" id="SSF56112">
    <property type="entry name" value="Protein kinase-like (PK-like)"/>
    <property type="match status" value="1"/>
</dbReference>
<dbReference type="Pfam" id="PF07714">
    <property type="entry name" value="PK_Tyr_Ser-Thr"/>
    <property type="match status" value="1"/>
</dbReference>
<feature type="compositionally biased region" description="Gly residues" evidence="1">
    <location>
        <begin position="351"/>
        <end position="361"/>
    </location>
</feature>
<dbReference type="Proteomes" id="UP000241890">
    <property type="component" value="Unassembled WGS sequence"/>
</dbReference>
<feature type="transmembrane region" description="Helical" evidence="2">
    <location>
        <begin position="397"/>
        <end position="417"/>
    </location>
</feature>
<accession>A0A2R5G8I8</accession>
<evidence type="ECO:0000256" key="1">
    <source>
        <dbReference type="SAM" id="MobiDB-lite"/>
    </source>
</evidence>
<dbReference type="InterPro" id="IPR051681">
    <property type="entry name" value="Ser/Thr_Kinases-Pseudokinases"/>
</dbReference>
<keyword evidence="2" id="KW-0812">Transmembrane</keyword>
<keyword evidence="2" id="KW-0472">Membrane</keyword>
<keyword evidence="3" id="KW-0732">Signal</keyword>
<evidence type="ECO:0000259" key="4">
    <source>
        <dbReference type="PROSITE" id="PS50011"/>
    </source>
</evidence>
<keyword evidence="6" id="KW-1185">Reference proteome</keyword>
<feature type="compositionally biased region" description="Acidic residues" evidence="1">
    <location>
        <begin position="471"/>
        <end position="486"/>
    </location>
</feature>
<dbReference type="PANTHER" id="PTHR44329">
    <property type="entry name" value="SERINE/THREONINE-PROTEIN KINASE TNNI3K-RELATED"/>
    <property type="match status" value="1"/>
</dbReference>
<gene>
    <name evidence="5" type="ORF">FCC1311_010112</name>
</gene>
<dbReference type="GO" id="GO:0004674">
    <property type="term" value="F:protein serine/threonine kinase activity"/>
    <property type="evidence" value="ECO:0007669"/>
    <property type="project" value="TreeGrafter"/>
</dbReference>
<feature type="domain" description="Protein kinase" evidence="4">
    <location>
        <begin position="509"/>
        <end position="769"/>
    </location>
</feature>
<dbReference type="InterPro" id="IPR011009">
    <property type="entry name" value="Kinase-like_dom_sf"/>
</dbReference>
<evidence type="ECO:0000256" key="3">
    <source>
        <dbReference type="SAM" id="SignalP"/>
    </source>
</evidence>
<keyword evidence="5" id="KW-0808">Transferase</keyword>
<dbReference type="Gene3D" id="1.10.510.10">
    <property type="entry name" value="Transferase(Phosphotransferase) domain 1"/>
    <property type="match status" value="1"/>
</dbReference>
<evidence type="ECO:0000313" key="6">
    <source>
        <dbReference type="Proteomes" id="UP000241890"/>
    </source>
</evidence>
<dbReference type="GO" id="GO:0005524">
    <property type="term" value="F:ATP binding"/>
    <property type="evidence" value="ECO:0007669"/>
    <property type="project" value="InterPro"/>
</dbReference>
<feature type="chain" id="PRO_5015347466" evidence="3">
    <location>
        <begin position="24"/>
        <end position="838"/>
    </location>
</feature>
<keyword evidence="5" id="KW-0418">Kinase</keyword>
<dbReference type="PROSITE" id="PS00108">
    <property type="entry name" value="PROTEIN_KINASE_ST"/>
    <property type="match status" value="1"/>
</dbReference>
<name>A0A2R5G8I8_9STRA</name>
<dbReference type="InterPro" id="IPR001245">
    <property type="entry name" value="Ser-Thr/Tyr_kinase_cat_dom"/>
</dbReference>
<feature type="compositionally biased region" description="Low complexity" evidence="1">
    <location>
        <begin position="362"/>
        <end position="382"/>
    </location>
</feature>
<sequence>MKGRRALACLCVAVAATAARALGADLLPSLRRAQDVAFVADELAAVLEDTSERRLQQMPLLDVQAVPKTGGFVVMYQVFDYESDVCIESATPSEQYVVVAGVCQRRATLASYRVLVAEHETGVSLKVTIEQYADSFCEDLVSTTILGAYPEQTDVARGEIDTGLVWSQDSASWTGNEALIGYEYSACVLMSNNVSFDSYVRVLAVTDAVTSEARLQTKAEVARVVDETQDCGIAGLPWASWIITTSGTPSWFETAEESLCVNTPDADSSTGWSMRVTCDASSTGTTVATEAFVYEYANCIGTNEASLVWDSYALQGDCGGSIVTAIGPSGSQDPIDFRLFCSSTYASGSGTGTGTGTGNGNDGNTTTDSNGTTGDGSTPPDTFSTGTNNRPSGPAPGVWVGVIPTLLLLGAVVYVLLTKKKKKKKKRGQVDDDDDDLEGASLPRSGKGKRTGRMSMLGYSLSLMRLKLFDDADDDEDPQSDDDDEDGNHHHDDDDDDDDMAAMQDASELEFGKLIGRGGAGKVFMGKFRGSRVAIKEYLGGRTHSSFAREIRNLRKLHHPNIIRIYGAVDSDLHRLVVMEYAPNSLAQVIDPSGLPPAQRPSAVALLQWSQELASGLSFLHSKGMIHFDIKPENVLLDEAWNVKICDFGVTRSMTSVLRPPSTNDQEGGTVAYTAPEMITGDRGQLSAKVDVYAFGILFWQLFHHGADPHPADWTVVDILTNVSIHGYRPDIDPTTPPHIADIILGAWETDVKSRFDMDDICEALHEILGPRSVDIVDARSNTNAPAFERGQQVYVFDQANQTWLPKCPATITGNRNNRNKSYPVLGLTVHEDNIVHQ</sequence>
<dbReference type="OrthoDB" id="184922at2759"/>
<feature type="region of interest" description="Disordered" evidence="1">
    <location>
        <begin position="351"/>
        <end position="392"/>
    </location>
</feature>
<reference evidence="5 6" key="1">
    <citation type="submission" date="2017-12" db="EMBL/GenBank/DDBJ databases">
        <title>Sequencing, de novo assembly and annotation of complete genome of a new Thraustochytrid species, strain FCC1311.</title>
        <authorList>
            <person name="Sedici K."/>
            <person name="Godart F."/>
            <person name="Aiese Cigliano R."/>
            <person name="Sanseverino W."/>
            <person name="Barakat M."/>
            <person name="Ortet P."/>
            <person name="Marechal E."/>
            <person name="Cagnac O."/>
            <person name="Amato A."/>
        </authorList>
    </citation>
    <scope>NUCLEOTIDE SEQUENCE [LARGE SCALE GENOMIC DNA]</scope>
</reference>
<protein>
    <submittedName>
        <fullName evidence="5">Protein kinase, putative</fullName>
    </submittedName>
</protein>
<proteinExistence type="predicted"/>
<dbReference type="InterPro" id="IPR008271">
    <property type="entry name" value="Ser/Thr_kinase_AS"/>
</dbReference>
<evidence type="ECO:0000313" key="5">
    <source>
        <dbReference type="EMBL" id="GBG24793.1"/>
    </source>
</evidence>
<feature type="signal peptide" evidence="3">
    <location>
        <begin position="1"/>
        <end position="23"/>
    </location>
</feature>
<dbReference type="InterPro" id="IPR000719">
    <property type="entry name" value="Prot_kinase_dom"/>
</dbReference>